<evidence type="ECO:0000259" key="5">
    <source>
        <dbReference type="Pfam" id="PF11995"/>
    </source>
</evidence>
<organism evidence="6 7">
    <name type="scientific">Capsicum annuum</name>
    <name type="common">Capsicum pepper</name>
    <dbReference type="NCBI Taxonomy" id="4072"/>
    <lineage>
        <taxon>Eukaryota</taxon>
        <taxon>Viridiplantae</taxon>
        <taxon>Streptophyta</taxon>
        <taxon>Embryophyta</taxon>
        <taxon>Tracheophyta</taxon>
        <taxon>Spermatophyta</taxon>
        <taxon>Magnoliopsida</taxon>
        <taxon>eudicotyledons</taxon>
        <taxon>Gunneridae</taxon>
        <taxon>Pentapetalae</taxon>
        <taxon>asterids</taxon>
        <taxon>lamiids</taxon>
        <taxon>Solanales</taxon>
        <taxon>Solanaceae</taxon>
        <taxon>Solanoideae</taxon>
        <taxon>Capsiceae</taxon>
        <taxon>Capsicum</taxon>
    </lineage>
</organism>
<reference evidence="6 7" key="1">
    <citation type="journal article" date="2014" name="Nat. Genet.">
        <title>Genome sequence of the hot pepper provides insights into the evolution of pungency in Capsicum species.</title>
        <authorList>
            <person name="Kim S."/>
            <person name="Park M."/>
            <person name="Yeom S.I."/>
            <person name="Kim Y.M."/>
            <person name="Lee J.M."/>
            <person name="Lee H.A."/>
            <person name="Seo E."/>
            <person name="Choi J."/>
            <person name="Cheong K."/>
            <person name="Kim K.T."/>
            <person name="Jung K."/>
            <person name="Lee G.W."/>
            <person name="Oh S.K."/>
            <person name="Bae C."/>
            <person name="Kim S.B."/>
            <person name="Lee H.Y."/>
            <person name="Kim S.Y."/>
            <person name="Kim M.S."/>
            <person name="Kang B.C."/>
            <person name="Jo Y.D."/>
            <person name="Yang H.B."/>
            <person name="Jeong H.J."/>
            <person name="Kang W.H."/>
            <person name="Kwon J.K."/>
            <person name="Shin C."/>
            <person name="Lim J.Y."/>
            <person name="Park J.H."/>
            <person name="Huh J.H."/>
            <person name="Kim J.S."/>
            <person name="Kim B.D."/>
            <person name="Cohen O."/>
            <person name="Paran I."/>
            <person name="Suh M.C."/>
            <person name="Lee S.B."/>
            <person name="Kim Y.K."/>
            <person name="Shin Y."/>
            <person name="Noh S.J."/>
            <person name="Park J."/>
            <person name="Seo Y.S."/>
            <person name="Kwon S.Y."/>
            <person name="Kim H.A."/>
            <person name="Park J.M."/>
            <person name="Kim H.J."/>
            <person name="Choi S.B."/>
            <person name="Bosland P.W."/>
            <person name="Reeves G."/>
            <person name="Jo S.H."/>
            <person name="Lee B.W."/>
            <person name="Cho H.T."/>
            <person name="Choi H.S."/>
            <person name="Lee M.S."/>
            <person name="Yu Y."/>
            <person name="Do Choi Y."/>
            <person name="Park B.S."/>
            <person name="van Deynze A."/>
            <person name="Ashrafi H."/>
            <person name="Hill T."/>
            <person name="Kim W.T."/>
            <person name="Pai H.S."/>
            <person name="Ahn H.K."/>
            <person name="Yeam I."/>
            <person name="Giovannoni J.J."/>
            <person name="Rose J.K."/>
            <person name="Sorensen I."/>
            <person name="Lee S.J."/>
            <person name="Kim R.W."/>
            <person name="Choi I.Y."/>
            <person name="Choi B.S."/>
            <person name="Lim J.S."/>
            <person name="Lee Y.H."/>
            <person name="Choi D."/>
        </authorList>
    </citation>
    <scope>NUCLEOTIDE SEQUENCE [LARGE SCALE GENOMIC DNA]</scope>
    <source>
        <strain evidence="7">cv. CM334</strain>
    </source>
</reference>
<keyword evidence="3" id="KW-0611">Plant defense</keyword>
<dbReference type="GO" id="GO:0006952">
    <property type="term" value="P:defense response"/>
    <property type="evidence" value="ECO:0007669"/>
    <property type="project" value="UniProtKB-KW"/>
</dbReference>
<proteinExistence type="predicted"/>
<evidence type="ECO:0000313" key="6">
    <source>
        <dbReference type="EMBL" id="PHT75083.1"/>
    </source>
</evidence>
<feature type="domain" description="NB-ARC" evidence="4">
    <location>
        <begin position="115"/>
        <end position="254"/>
    </location>
</feature>
<dbReference type="PANTHER" id="PTHR36766">
    <property type="entry name" value="PLANT BROAD-SPECTRUM MILDEW RESISTANCE PROTEIN RPW8"/>
    <property type="match status" value="1"/>
</dbReference>
<dbReference type="AlphaFoldDB" id="A0A2G2YZD3"/>
<evidence type="ECO:0000256" key="3">
    <source>
        <dbReference type="ARBA" id="ARBA00022821"/>
    </source>
</evidence>
<reference evidence="6 7" key="2">
    <citation type="journal article" date="2017" name="Genome Biol.">
        <title>New reference genome sequences of hot pepper reveal the massive evolution of plant disease-resistance genes by retroduplication.</title>
        <authorList>
            <person name="Kim S."/>
            <person name="Park J."/>
            <person name="Yeom S.I."/>
            <person name="Kim Y.M."/>
            <person name="Seo E."/>
            <person name="Kim K.T."/>
            <person name="Kim M.S."/>
            <person name="Lee J.M."/>
            <person name="Cheong K."/>
            <person name="Shin H.S."/>
            <person name="Kim S.B."/>
            <person name="Han K."/>
            <person name="Lee J."/>
            <person name="Park M."/>
            <person name="Lee H.A."/>
            <person name="Lee H.Y."/>
            <person name="Lee Y."/>
            <person name="Oh S."/>
            <person name="Lee J.H."/>
            <person name="Choi E."/>
            <person name="Choi E."/>
            <person name="Lee S.E."/>
            <person name="Jeon J."/>
            <person name="Kim H."/>
            <person name="Choi G."/>
            <person name="Song H."/>
            <person name="Lee J."/>
            <person name="Lee S.C."/>
            <person name="Kwon J.K."/>
            <person name="Lee H.Y."/>
            <person name="Koo N."/>
            <person name="Hong Y."/>
            <person name="Kim R.W."/>
            <person name="Kang W.H."/>
            <person name="Huh J.H."/>
            <person name="Kang B.C."/>
            <person name="Yang T.J."/>
            <person name="Lee Y.H."/>
            <person name="Bennetzen J.L."/>
            <person name="Choi D."/>
        </authorList>
    </citation>
    <scope>NUCLEOTIDE SEQUENCE [LARGE SCALE GENOMIC DNA]</scope>
    <source>
        <strain evidence="7">cv. CM334</strain>
    </source>
</reference>
<dbReference type="Gene3D" id="1.10.8.430">
    <property type="entry name" value="Helical domain of apoptotic protease-activating factors"/>
    <property type="match status" value="1"/>
</dbReference>
<dbReference type="GO" id="GO:0043531">
    <property type="term" value="F:ADP binding"/>
    <property type="evidence" value="ECO:0007669"/>
    <property type="project" value="InterPro"/>
</dbReference>
<name>A0A2G2YZD3_CAPAN</name>
<sequence length="352" mass="39013">MFYVTWDTPPESKQRRRLQLASELWSDPLNTQNVSEGAEVVAKLDGFREIRGTCFSSILFPPVKKDMARLESEIKLITFVVANSTLIFSSMKMNLNVDFVSYLPVQLLDNIHGAKTTLANEVYNDACIRSHFDVCACATILQQHNVKEILLSLLRSTKSDSFDMNDEAELANMLQKSLKGKRYLIVLDDMWKTEAWDVVRLCFPSENKGSGILLTTRNIEVAHDAGTENLSLHMDLMGPDESWNLFKSVAFANEALPSEFETIGKKIAEKCHGLPLTILVVAGLGFECAVRLKSTGTCQGGWGSSQYGSFNFLWPFGWTNKRNGVNGAFSGQICVLLPAVLGVVQGSKRAVG</sequence>
<dbReference type="SUPFAM" id="SSF52540">
    <property type="entry name" value="P-loop containing nucleoside triphosphate hydrolases"/>
    <property type="match status" value="1"/>
</dbReference>
<accession>A0A2G2YZD3</accession>
<evidence type="ECO:0000256" key="2">
    <source>
        <dbReference type="ARBA" id="ARBA00022701"/>
    </source>
</evidence>
<dbReference type="InterPro" id="IPR002182">
    <property type="entry name" value="NB-ARC"/>
</dbReference>
<gene>
    <name evidence="6" type="ORF">T459_18605</name>
</gene>
<dbReference type="STRING" id="4072.A0A2G2YZD3"/>
<dbReference type="InterPro" id="IPR021881">
    <property type="entry name" value="NACK_C"/>
</dbReference>
<evidence type="ECO:0008006" key="8">
    <source>
        <dbReference type="Google" id="ProtNLM"/>
    </source>
</evidence>
<evidence type="ECO:0000313" key="7">
    <source>
        <dbReference type="Proteomes" id="UP000222542"/>
    </source>
</evidence>
<evidence type="ECO:0000259" key="4">
    <source>
        <dbReference type="Pfam" id="PF00931"/>
    </source>
</evidence>
<keyword evidence="1" id="KW-0433">Leucine-rich repeat</keyword>
<dbReference type="Pfam" id="PF11995">
    <property type="entry name" value="DUF3490"/>
    <property type="match status" value="1"/>
</dbReference>
<dbReference type="GO" id="GO:0005874">
    <property type="term" value="C:microtubule"/>
    <property type="evidence" value="ECO:0007669"/>
    <property type="project" value="UniProtKB-KW"/>
</dbReference>
<dbReference type="Gene3D" id="3.40.50.300">
    <property type="entry name" value="P-loop containing nucleotide triphosphate hydrolases"/>
    <property type="match status" value="1"/>
</dbReference>
<dbReference type="Pfam" id="PF00931">
    <property type="entry name" value="NB-ARC"/>
    <property type="match status" value="1"/>
</dbReference>
<comment type="caution">
    <text evidence="6">The sequence shown here is derived from an EMBL/GenBank/DDBJ whole genome shotgun (WGS) entry which is preliminary data.</text>
</comment>
<feature type="domain" description="NPK1-activating kinesin-like protein C-terminal" evidence="5">
    <location>
        <begin position="2"/>
        <end position="50"/>
    </location>
</feature>
<dbReference type="InterPro" id="IPR042197">
    <property type="entry name" value="Apaf_helical"/>
</dbReference>
<protein>
    <recommendedName>
        <fullName evidence="8">NB-ARC domain-containing protein</fullName>
    </recommendedName>
</protein>
<dbReference type="PANTHER" id="PTHR36766:SF44">
    <property type="entry name" value="NBS-CODING RESISTANCE GENE ANALOG"/>
    <property type="match status" value="1"/>
</dbReference>
<dbReference type="Gramene" id="PHT75083">
    <property type="protein sequence ID" value="PHT75083"/>
    <property type="gene ID" value="T459_18605"/>
</dbReference>
<dbReference type="EMBL" id="AYRZ02000007">
    <property type="protein sequence ID" value="PHT75083.1"/>
    <property type="molecule type" value="Genomic_DNA"/>
</dbReference>
<dbReference type="InterPro" id="IPR027417">
    <property type="entry name" value="P-loop_NTPase"/>
</dbReference>
<dbReference type="Proteomes" id="UP000222542">
    <property type="component" value="Unassembled WGS sequence"/>
</dbReference>
<keyword evidence="7" id="KW-1185">Reference proteome</keyword>
<evidence type="ECO:0000256" key="1">
    <source>
        <dbReference type="ARBA" id="ARBA00022614"/>
    </source>
</evidence>
<keyword evidence="2" id="KW-0493">Microtubule</keyword>